<dbReference type="Gene3D" id="3.40.50.2300">
    <property type="match status" value="2"/>
</dbReference>
<comment type="caution">
    <text evidence="5">The sequence shown here is derived from an EMBL/GenBank/DDBJ whole genome shotgun (WGS) entry which is preliminary data.</text>
</comment>
<evidence type="ECO:0000256" key="2">
    <source>
        <dbReference type="ARBA" id="ARBA00022729"/>
    </source>
</evidence>
<reference evidence="5" key="1">
    <citation type="submission" date="2020-08" db="EMBL/GenBank/DDBJ databases">
        <title>Genomic Encyclopedia of Type Strains, Phase IV (KMG-IV): sequencing the most valuable type-strain genomes for metagenomic binning, comparative biology and taxonomic classification.</title>
        <authorList>
            <person name="Goeker M."/>
        </authorList>
    </citation>
    <scope>NUCLEOTIDE SEQUENCE [LARGE SCALE GENOMIC DNA]</scope>
    <source>
        <strain evidence="5">DSM 105040</strain>
    </source>
</reference>
<protein>
    <submittedName>
        <fullName evidence="5">Branched-chain amino acid transport system substrate-binding protein</fullName>
    </submittedName>
</protein>
<dbReference type="AlphaFoldDB" id="A0A840CL88"/>
<dbReference type="RefSeq" id="WP_054539074.1">
    <property type="nucleotide sequence ID" value="NZ_JACIEQ010000014.1"/>
</dbReference>
<dbReference type="CDD" id="cd06356">
    <property type="entry name" value="PBP1_amide_urea_BP-like"/>
    <property type="match status" value="1"/>
</dbReference>
<feature type="chain" id="PRO_5032821442" evidence="3">
    <location>
        <begin position="27"/>
        <end position="411"/>
    </location>
</feature>
<comment type="similarity">
    <text evidence="1">Belongs to the leucine-binding protein family.</text>
</comment>
<dbReference type="EMBL" id="JACIEQ010000014">
    <property type="protein sequence ID" value="MBB4023929.1"/>
    <property type="molecule type" value="Genomic_DNA"/>
</dbReference>
<feature type="domain" description="Leucine-binding protein" evidence="4">
    <location>
        <begin position="29"/>
        <end position="369"/>
    </location>
</feature>
<name>A0A840CL88_9RHOB</name>
<dbReference type="PANTHER" id="PTHR47628">
    <property type="match status" value="1"/>
</dbReference>
<evidence type="ECO:0000313" key="6">
    <source>
        <dbReference type="Proteomes" id="UP000585681"/>
    </source>
</evidence>
<dbReference type="InterPro" id="IPR028081">
    <property type="entry name" value="Leu-bd"/>
</dbReference>
<evidence type="ECO:0000256" key="3">
    <source>
        <dbReference type="SAM" id="SignalP"/>
    </source>
</evidence>
<organism evidence="5 6">
    <name type="scientific">Actibacterium naphthalenivorans</name>
    <dbReference type="NCBI Taxonomy" id="1614693"/>
    <lineage>
        <taxon>Bacteria</taxon>
        <taxon>Pseudomonadati</taxon>
        <taxon>Pseudomonadota</taxon>
        <taxon>Alphaproteobacteria</taxon>
        <taxon>Rhodobacterales</taxon>
        <taxon>Roseobacteraceae</taxon>
        <taxon>Actibacterium</taxon>
    </lineage>
</organism>
<dbReference type="PANTHER" id="PTHR47628:SF1">
    <property type="entry name" value="ALIPHATIC AMIDASE EXPRESSION-REGULATING PROTEIN"/>
    <property type="match status" value="1"/>
</dbReference>
<dbReference type="InterPro" id="IPR028082">
    <property type="entry name" value="Peripla_BP_I"/>
</dbReference>
<dbReference type="Pfam" id="PF13458">
    <property type="entry name" value="Peripla_BP_6"/>
    <property type="match status" value="1"/>
</dbReference>
<gene>
    <name evidence="5" type="ORF">GGR17_003769</name>
</gene>
<evidence type="ECO:0000256" key="1">
    <source>
        <dbReference type="ARBA" id="ARBA00010062"/>
    </source>
</evidence>
<dbReference type="NCBIfam" id="TIGR03669">
    <property type="entry name" value="urea_ABC_arch"/>
    <property type="match status" value="1"/>
</dbReference>
<dbReference type="Proteomes" id="UP000585681">
    <property type="component" value="Unassembled WGS sequence"/>
</dbReference>
<keyword evidence="6" id="KW-1185">Reference proteome</keyword>
<dbReference type="SUPFAM" id="SSF53822">
    <property type="entry name" value="Periplasmic binding protein-like I"/>
    <property type="match status" value="1"/>
</dbReference>
<feature type="signal peptide" evidence="3">
    <location>
        <begin position="1"/>
        <end position="26"/>
    </location>
</feature>
<sequence length="411" mass="45227">MKMKLISATSALATLLSIAGPFAAQAQEPIKLGVLEDQSGDFALATIGKVHGIELAVEEINAAGGIDGRPIEIIAYDTQSDNTRYQEFMRRVLQRDKVDVVFAGFSSASREAYRPIVNQFDGLAFYNNQYEGGVCDANMIVTGAVPEQQFSTLLPYMMETYGKKVYTIAADYNFGQISAEWVRQIVDENGGEMVGEEFIPLGVSQFSQTIQNIQAAKPDFVVTLLVGTAQSSYYEQAGAANLALPMASSVNVGQGYEHKRFTPPSLANMYATVNYIEEVDTPESKAFVEKWHAKFPDEPYINQEAENSYAAVYLYKLMVERAKSTELEAIRGVIAEGDICFDAPEGEMCIDPKSQHTSHTIYLAQVTEDHSIAFPKVWESIQPYWLGEAGCDLTMEDPSAQYTPSSPPPAK</sequence>
<evidence type="ECO:0000259" key="4">
    <source>
        <dbReference type="Pfam" id="PF13458"/>
    </source>
</evidence>
<dbReference type="InterPro" id="IPR019968">
    <property type="entry name" value="Urea_ABC_transptr_substrate-bd"/>
</dbReference>
<keyword evidence="2 3" id="KW-0732">Signal</keyword>
<accession>A0A840CL88</accession>
<evidence type="ECO:0000313" key="5">
    <source>
        <dbReference type="EMBL" id="MBB4023929.1"/>
    </source>
</evidence>
<proteinExistence type="inferred from homology"/>